<dbReference type="AlphaFoldDB" id="E3DQL3"/>
<gene>
    <name evidence="1" type="ordered locus">Hprae_1799</name>
</gene>
<dbReference type="RefSeq" id="WP_014553941.1">
    <property type="nucleotide sequence ID" value="NC_017455.1"/>
</dbReference>
<evidence type="ECO:0000313" key="2">
    <source>
        <dbReference type="Proteomes" id="UP000006866"/>
    </source>
</evidence>
<dbReference type="EMBL" id="CP002175">
    <property type="protein sequence ID" value="ADO77924.1"/>
    <property type="molecule type" value="Genomic_DNA"/>
</dbReference>
<reference evidence="1 2" key="2">
    <citation type="journal article" date="2011" name="Stand. Genomic Sci.">
        <title>Complete genome sequence of the extremely halophilic Halanaerobium praevalens type strain (GSL).</title>
        <authorList>
            <person name="Ivanova N."/>
            <person name="Sikorski J."/>
            <person name="Chertkov O."/>
            <person name="Nolan M."/>
            <person name="Lucas S."/>
            <person name="Hammon N."/>
            <person name="Deshpande S."/>
            <person name="Cheng J.F."/>
            <person name="Tapia R."/>
            <person name="Han C."/>
            <person name="Goodwin L."/>
            <person name="Pitluck S."/>
            <person name="Huntemann M."/>
            <person name="Liolios K."/>
            <person name="Pagani I."/>
            <person name="Mavromatis K."/>
            <person name="Ovchinikova G."/>
            <person name="Pati A."/>
            <person name="Chen A."/>
            <person name="Palaniappan K."/>
            <person name="Land M."/>
            <person name="Hauser L."/>
            <person name="Brambilla E.M."/>
            <person name="Kannan K.P."/>
            <person name="Rohde M."/>
            <person name="Tindall B.J."/>
            <person name="Goker M."/>
            <person name="Detter J.C."/>
            <person name="Woyke T."/>
            <person name="Bristow J."/>
            <person name="Eisen J.A."/>
            <person name="Markowitz V."/>
            <person name="Hugenholtz P."/>
            <person name="Kyrpides N.C."/>
            <person name="Klenk H.P."/>
            <person name="Lapidus A."/>
        </authorList>
    </citation>
    <scope>NUCLEOTIDE SEQUENCE [LARGE SCALE GENOMIC DNA]</scope>
    <source>
        <strain evidence="2">ATCC 33744 / DSM 2228 / GSL</strain>
    </source>
</reference>
<dbReference type="STRING" id="572479.Hprae_1799"/>
<proteinExistence type="predicted"/>
<sequence>MKKNKKENLKVKKDKPKISAKKAAIISAALSEVLKGQQNYKIISIQKINPLWKR</sequence>
<dbReference type="HOGENOM" id="CLU_3044032_0_0_9"/>
<keyword evidence="2" id="KW-1185">Reference proteome</keyword>
<dbReference type="PATRIC" id="fig|572479.3.peg.1831"/>
<organism evidence="1 2">
    <name type="scientific">Halanaerobium praevalens (strain ATCC 33744 / DSM 2228 / GSL)</name>
    <dbReference type="NCBI Taxonomy" id="572479"/>
    <lineage>
        <taxon>Bacteria</taxon>
        <taxon>Bacillati</taxon>
        <taxon>Bacillota</taxon>
        <taxon>Clostridia</taxon>
        <taxon>Halanaerobiales</taxon>
        <taxon>Halanaerobiaceae</taxon>
        <taxon>Halanaerobium</taxon>
    </lineage>
</organism>
<dbReference type="KEGG" id="hpk:Hprae_1799"/>
<dbReference type="Proteomes" id="UP000006866">
    <property type="component" value="Chromosome"/>
</dbReference>
<evidence type="ECO:0000313" key="1">
    <source>
        <dbReference type="EMBL" id="ADO77924.1"/>
    </source>
</evidence>
<protein>
    <submittedName>
        <fullName evidence="1">Uncharacterized protein</fullName>
    </submittedName>
</protein>
<accession>E3DQL3</accession>
<reference evidence="2" key="1">
    <citation type="submission" date="2010-10" db="EMBL/GenBank/DDBJ databases">
        <title>The complete genome of Halanaerobium praevalens DSM 2228.</title>
        <authorList>
            <consortium name="US DOE Joint Genome Institute (JGI-PGF)"/>
            <person name="Lucas S."/>
            <person name="Copeland A."/>
            <person name="Lapidus A."/>
            <person name="Glavina del Rio T."/>
            <person name="Dalin E."/>
            <person name="Tice H."/>
            <person name="Bruce D."/>
            <person name="Goodwin L."/>
            <person name="Pitluck S."/>
            <person name="Kyrpides N."/>
            <person name="Mavromatis K."/>
            <person name="Ivanova N."/>
            <person name="Ovchinnikova G."/>
            <person name="Chertkov O."/>
            <person name="Detter J.C."/>
            <person name="Han C."/>
            <person name="Larimer F."/>
            <person name="Land M."/>
            <person name="Hauser L."/>
            <person name="Markowitz V."/>
            <person name="Cheng J.-F."/>
            <person name="Hugenholtz P."/>
            <person name="Woyke T."/>
            <person name="Wu D."/>
            <person name="Tindall B."/>
            <person name="Pomrenke H.G."/>
            <person name="Brambilla E."/>
            <person name="Klenk H.-P."/>
            <person name="Eisen J.A."/>
        </authorList>
    </citation>
    <scope>NUCLEOTIDE SEQUENCE [LARGE SCALE GENOMIC DNA]</scope>
    <source>
        <strain evidence="2">ATCC 33744 / DSM 2228 / GSL</strain>
    </source>
</reference>
<name>E3DQL3_HALPG</name>